<reference evidence="2" key="1">
    <citation type="journal article" date="2020" name="Stud. Mycol.">
        <title>101 Dothideomycetes genomes: A test case for predicting lifestyles and emergence of pathogens.</title>
        <authorList>
            <person name="Haridas S."/>
            <person name="Albert R."/>
            <person name="Binder M."/>
            <person name="Bloem J."/>
            <person name="LaButti K."/>
            <person name="Salamov A."/>
            <person name="Andreopoulos B."/>
            <person name="Baker S."/>
            <person name="Barry K."/>
            <person name="Bills G."/>
            <person name="Bluhm B."/>
            <person name="Cannon C."/>
            <person name="Castanera R."/>
            <person name="Culley D."/>
            <person name="Daum C."/>
            <person name="Ezra D."/>
            <person name="Gonzalez J."/>
            <person name="Henrissat B."/>
            <person name="Kuo A."/>
            <person name="Liang C."/>
            <person name="Lipzen A."/>
            <person name="Lutzoni F."/>
            <person name="Magnuson J."/>
            <person name="Mondo S."/>
            <person name="Nolan M."/>
            <person name="Ohm R."/>
            <person name="Pangilinan J."/>
            <person name="Park H.-J."/>
            <person name="Ramirez L."/>
            <person name="Alfaro M."/>
            <person name="Sun H."/>
            <person name="Tritt A."/>
            <person name="Yoshinaga Y."/>
            <person name="Zwiers L.-H."/>
            <person name="Turgeon B."/>
            <person name="Goodwin S."/>
            <person name="Spatafora J."/>
            <person name="Crous P."/>
            <person name="Grigoriev I."/>
        </authorList>
    </citation>
    <scope>NUCLEOTIDE SEQUENCE [LARGE SCALE GENOMIC DNA]</scope>
    <source>
        <strain evidence="2">CECT 20119</strain>
    </source>
</reference>
<accession>A0A6A6GCE2</accession>
<name>A0A6A6GCE2_9PEZI</name>
<dbReference type="AlphaFoldDB" id="A0A6A6GCE2"/>
<proteinExistence type="predicted"/>
<evidence type="ECO:0000313" key="1">
    <source>
        <dbReference type="EMBL" id="KAF2223298.1"/>
    </source>
</evidence>
<dbReference type="EMBL" id="ML992506">
    <property type="protein sequence ID" value="KAF2223298.1"/>
    <property type="molecule type" value="Genomic_DNA"/>
</dbReference>
<protein>
    <submittedName>
        <fullName evidence="1">Uncharacterized protein</fullName>
    </submittedName>
</protein>
<keyword evidence="2" id="KW-1185">Reference proteome</keyword>
<evidence type="ECO:0000313" key="2">
    <source>
        <dbReference type="Proteomes" id="UP000799538"/>
    </source>
</evidence>
<dbReference type="OrthoDB" id="4424523at2759"/>
<dbReference type="Proteomes" id="UP000799538">
    <property type="component" value="Unassembled WGS sequence"/>
</dbReference>
<sequence length="248" mass="28863">MWMRTPLSWAPVSRRTRVRYLSCSPCRSVGYSTAQACQQSLQQSQASVLAETLRKDKHDCWGWIVYRTCYQDDHEWQHLKCYLQDNSERALARSDVPALKKSLRWTFIEDQAQFENASLDSLRSYFRERTKATYKREQPRAHGFVEAPRYMYFLKVVKHTTDNPDLTTAYGLSHIKLVKADAEPLVIHETHDDDEAAYEAIDGCSDFDVGWMKIALNLTGPNCYESLYGSNEAWYAYYQRPPDELLSC</sequence>
<gene>
    <name evidence="1" type="ORF">BDZ85DRAFT_261337</name>
</gene>
<organism evidence="1 2">
    <name type="scientific">Elsinoe ampelina</name>
    <dbReference type="NCBI Taxonomy" id="302913"/>
    <lineage>
        <taxon>Eukaryota</taxon>
        <taxon>Fungi</taxon>
        <taxon>Dikarya</taxon>
        <taxon>Ascomycota</taxon>
        <taxon>Pezizomycotina</taxon>
        <taxon>Dothideomycetes</taxon>
        <taxon>Dothideomycetidae</taxon>
        <taxon>Myriangiales</taxon>
        <taxon>Elsinoaceae</taxon>
        <taxon>Elsinoe</taxon>
    </lineage>
</organism>